<feature type="domain" description="Endonuclease/exonuclease/phosphatase" evidence="13">
    <location>
        <begin position="4"/>
        <end position="272"/>
    </location>
</feature>
<comment type="similarity">
    <text evidence="4">Belongs to the neutral sphingomyelinase family.</text>
</comment>
<keyword evidence="9" id="KW-0746">Sphingolipid metabolism</keyword>
<dbReference type="GO" id="GO:0016020">
    <property type="term" value="C:membrane"/>
    <property type="evidence" value="ECO:0007669"/>
    <property type="project" value="UniProtKB-SubCell"/>
</dbReference>
<dbReference type="InterPro" id="IPR036691">
    <property type="entry name" value="Endo/exonu/phosph_ase_sf"/>
</dbReference>
<keyword evidence="11" id="KW-0443">Lipid metabolism</keyword>
<dbReference type="Pfam" id="PF03372">
    <property type="entry name" value="Exo_endo_phos"/>
    <property type="match status" value="1"/>
</dbReference>
<evidence type="ECO:0000256" key="7">
    <source>
        <dbReference type="ARBA" id="ARBA00022801"/>
    </source>
</evidence>
<evidence type="ECO:0000259" key="13">
    <source>
        <dbReference type="Pfam" id="PF03372"/>
    </source>
</evidence>
<dbReference type="GO" id="GO:0046872">
    <property type="term" value="F:metal ion binding"/>
    <property type="evidence" value="ECO:0007669"/>
    <property type="project" value="UniProtKB-KW"/>
</dbReference>
<proteinExistence type="inferred from homology"/>
<dbReference type="PANTHER" id="PTHR16320:SF24">
    <property type="entry name" value="PHOSPHODIESTERASE, PUTATIVE-RELATED"/>
    <property type="match status" value="1"/>
</dbReference>
<accession>A0A4P9Y1E0</accession>
<reference evidence="15" key="1">
    <citation type="journal article" date="2018" name="Nat. Microbiol.">
        <title>Leveraging single-cell genomics to expand the fungal tree of life.</title>
        <authorList>
            <person name="Ahrendt S.R."/>
            <person name="Quandt C.A."/>
            <person name="Ciobanu D."/>
            <person name="Clum A."/>
            <person name="Salamov A."/>
            <person name="Andreopoulos B."/>
            <person name="Cheng J.F."/>
            <person name="Woyke T."/>
            <person name="Pelin A."/>
            <person name="Henrissat B."/>
            <person name="Reynolds N.K."/>
            <person name="Benny G.L."/>
            <person name="Smith M.E."/>
            <person name="James T.Y."/>
            <person name="Grigoriev I.V."/>
        </authorList>
    </citation>
    <scope>NUCLEOTIDE SEQUENCE [LARGE SCALE GENOMIC DNA]</scope>
</reference>
<dbReference type="GO" id="GO:0004527">
    <property type="term" value="F:exonuclease activity"/>
    <property type="evidence" value="ECO:0007669"/>
    <property type="project" value="UniProtKB-KW"/>
</dbReference>
<dbReference type="SUPFAM" id="SSF56219">
    <property type="entry name" value="DNase I-like"/>
    <property type="match status" value="1"/>
</dbReference>
<evidence type="ECO:0000313" key="15">
    <source>
        <dbReference type="Proteomes" id="UP000267251"/>
    </source>
</evidence>
<feature type="non-terminal residue" evidence="14">
    <location>
        <position position="281"/>
    </location>
</feature>
<dbReference type="InterPro" id="IPR005135">
    <property type="entry name" value="Endo/exonuclease/phosphatase"/>
</dbReference>
<dbReference type="OrthoDB" id="387657at2759"/>
<feature type="non-terminal residue" evidence="14">
    <location>
        <position position="1"/>
    </location>
</feature>
<dbReference type="EMBL" id="KZ988275">
    <property type="protein sequence ID" value="RKP12595.1"/>
    <property type="molecule type" value="Genomic_DNA"/>
</dbReference>
<evidence type="ECO:0000256" key="9">
    <source>
        <dbReference type="ARBA" id="ARBA00022919"/>
    </source>
</evidence>
<evidence type="ECO:0000256" key="1">
    <source>
        <dbReference type="ARBA" id="ARBA00004141"/>
    </source>
</evidence>
<keyword evidence="5" id="KW-0812">Transmembrane</keyword>
<evidence type="ECO:0000256" key="11">
    <source>
        <dbReference type="ARBA" id="ARBA00023098"/>
    </source>
</evidence>
<evidence type="ECO:0000256" key="8">
    <source>
        <dbReference type="ARBA" id="ARBA00022842"/>
    </source>
</evidence>
<evidence type="ECO:0000256" key="3">
    <source>
        <dbReference type="ARBA" id="ARBA00004991"/>
    </source>
</evidence>
<sequence length="281" mass="31568">LQVLTLNCWGLKFVSKNRPGRMRAIGRALTTTTAEIIALQEVWVEEDYQVLRTLVSSRLPYTHRFLSGILGGGLVLLSKYPIIESEFRPYSLGGCPSRFYHGDWFVGKGIGRCRVLHPELGPLDILNTHFHAEYGKKYPYAAERAAQAWEVGKALRACTATTIMMGDFNLVQDSLPYQIIRALVPARDAWVSKRPQALEETSANSLLEPWERARALGVTCDAPDNTWTDGDKDGLGERLDYIWIRDESVGIKEVSVVFTERVLSLNCSFSDHFAVEATLEM</sequence>
<dbReference type="GO" id="GO:0004767">
    <property type="term" value="F:sphingomyelin phosphodiesterase activity"/>
    <property type="evidence" value="ECO:0007669"/>
    <property type="project" value="InterPro"/>
</dbReference>
<comment type="subcellular location">
    <subcellularLocation>
        <location evidence="1">Membrane</location>
        <topology evidence="1">Multi-pass membrane protein</topology>
    </subcellularLocation>
</comment>
<evidence type="ECO:0000313" key="14">
    <source>
        <dbReference type="EMBL" id="RKP12595.1"/>
    </source>
</evidence>
<comment type="pathway">
    <text evidence="3">Sphingolipid metabolism.</text>
</comment>
<protein>
    <submittedName>
        <fullName evidence="14">Endonuclease/exonuclease/phosphatase</fullName>
    </submittedName>
</protein>
<dbReference type="GO" id="GO:0004519">
    <property type="term" value="F:endonuclease activity"/>
    <property type="evidence" value="ECO:0007669"/>
    <property type="project" value="UniProtKB-KW"/>
</dbReference>
<dbReference type="PANTHER" id="PTHR16320">
    <property type="entry name" value="SPHINGOMYELINASE FAMILY MEMBER"/>
    <property type="match status" value="1"/>
</dbReference>
<keyword evidence="15" id="KW-1185">Reference proteome</keyword>
<keyword evidence="6" id="KW-0479">Metal-binding</keyword>
<keyword evidence="12" id="KW-0472">Membrane</keyword>
<comment type="pathway">
    <text evidence="2">Lipid metabolism; sphingolipid metabolism.</text>
</comment>
<organism evidence="14 15">
    <name type="scientific">Piptocephalis cylindrospora</name>
    <dbReference type="NCBI Taxonomy" id="1907219"/>
    <lineage>
        <taxon>Eukaryota</taxon>
        <taxon>Fungi</taxon>
        <taxon>Fungi incertae sedis</taxon>
        <taxon>Zoopagomycota</taxon>
        <taxon>Zoopagomycotina</taxon>
        <taxon>Zoopagomycetes</taxon>
        <taxon>Zoopagales</taxon>
        <taxon>Piptocephalidaceae</taxon>
        <taxon>Piptocephalis</taxon>
    </lineage>
</organism>
<keyword evidence="7" id="KW-0378">Hydrolase</keyword>
<evidence type="ECO:0000256" key="6">
    <source>
        <dbReference type="ARBA" id="ARBA00022723"/>
    </source>
</evidence>
<evidence type="ECO:0000256" key="5">
    <source>
        <dbReference type="ARBA" id="ARBA00022692"/>
    </source>
</evidence>
<dbReference type="AlphaFoldDB" id="A0A4P9Y1E0"/>
<keyword evidence="8" id="KW-0460">Magnesium</keyword>
<dbReference type="Proteomes" id="UP000267251">
    <property type="component" value="Unassembled WGS sequence"/>
</dbReference>
<evidence type="ECO:0000256" key="4">
    <source>
        <dbReference type="ARBA" id="ARBA00006335"/>
    </source>
</evidence>
<evidence type="ECO:0000256" key="2">
    <source>
        <dbReference type="ARBA" id="ARBA00004760"/>
    </source>
</evidence>
<evidence type="ECO:0000256" key="12">
    <source>
        <dbReference type="ARBA" id="ARBA00023136"/>
    </source>
</evidence>
<keyword evidence="10" id="KW-1133">Transmembrane helix</keyword>
<dbReference type="Gene3D" id="3.60.10.10">
    <property type="entry name" value="Endonuclease/exonuclease/phosphatase"/>
    <property type="match status" value="1"/>
</dbReference>
<keyword evidence="14" id="KW-0269">Exonuclease</keyword>
<gene>
    <name evidence="14" type="ORF">BJ684DRAFT_1668</name>
</gene>
<dbReference type="InterPro" id="IPR038772">
    <property type="entry name" value="Sph/SMPD2-like"/>
</dbReference>
<evidence type="ECO:0000256" key="10">
    <source>
        <dbReference type="ARBA" id="ARBA00022989"/>
    </source>
</evidence>
<name>A0A4P9Y1E0_9FUNG</name>
<keyword evidence="14" id="KW-0540">Nuclease</keyword>
<dbReference type="GO" id="GO:0006665">
    <property type="term" value="P:sphingolipid metabolic process"/>
    <property type="evidence" value="ECO:0007669"/>
    <property type="project" value="UniProtKB-KW"/>
</dbReference>
<keyword evidence="14" id="KW-0255">Endonuclease</keyword>